<evidence type="ECO:0000313" key="2">
    <source>
        <dbReference type="EMBL" id="MBB4965510.1"/>
    </source>
</evidence>
<feature type="region of interest" description="Disordered" evidence="1">
    <location>
        <begin position="192"/>
        <end position="211"/>
    </location>
</feature>
<accession>A0A7W7WVN6</accession>
<comment type="caution">
    <text evidence="2">The sequence shown here is derived from an EMBL/GenBank/DDBJ whole genome shotgun (WGS) entry which is preliminary data.</text>
</comment>
<evidence type="ECO:0000256" key="1">
    <source>
        <dbReference type="SAM" id="MobiDB-lite"/>
    </source>
</evidence>
<protein>
    <submittedName>
        <fullName evidence="2">Uncharacterized protein</fullName>
    </submittedName>
</protein>
<keyword evidence="3" id="KW-1185">Reference proteome</keyword>
<organism evidence="2 3">
    <name type="scientific">Saccharothrix violaceirubra</name>
    <dbReference type="NCBI Taxonomy" id="413306"/>
    <lineage>
        <taxon>Bacteria</taxon>
        <taxon>Bacillati</taxon>
        <taxon>Actinomycetota</taxon>
        <taxon>Actinomycetes</taxon>
        <taxon>Pseudonocardiales</taxon>
        <taxon>Pseudonocardiaceae</taxon>
        <taxon>Saccharothrix</taxon>
    </lineage>
</organism>
<proteinExistence type="predicted"/>
<reference evidence="2 3" key="1">
    <citation type="submission" date="2020-08" db="EMBL/GenBank/DDBJ databases">
        <title>Sequencing the genomes of 1000 actinobacteria strains.</title>
        <authorList>
            <person name="Klenk H.-P."/>
        </authorList>
    </citation>
    <scope>NUCLEOTIDE SEQUENCE [LARGE SCALE GENOMIC DNA]</scope>
    <source>
        <strain evidence="2 3">DSM 45084</strain>
    </source>
</reference>
<dbReference type="Proteomes" id="UP000542674">
    <property type="component" value="Unassembled WGS sequence"/>
</dbReference>
<gene>
    <name evidence="2" type="ORF">F4559_002869</name>
</gene>
<sequence>MTENGQAVDRSGYLEIRSRVATTFHLDARFPDQVFTGGVRNPLFGDFADVADPEFWPALSAMAQWHGDTRVGLLVLGPDLDECYLPYRGTFPAVSLSVDADEDEYWAAIGWDDDNDDRRFVDSIAVSSRVVAVTGPSGKWGCWGERDPEIAVHHGFPDPTTRTEWRRRFGPFDEVAETLRFHLPVTFRGSTVPPEHARTLTANYGPEDDRG</sequence>
<dbReference type="EMBL" id="JACHJS010000001">
    <property type="protein sequence ID" value="MBB4965510.1"/>
    <property type="molecule type" value="Genomic_DNA"/>
</dbReference>
<dbReference type="AlphaFoldDB" id="A0A7W7WVN6"/>
<name>A0A7W7WVN6_9PSEU</name>
<evidence type="ECO:0000313" key="3">
    <source>
        <dbReference type="Proteomes" id="UP000542674"/>
    </source>
</evidence>
<dbReference type="RefSeq" id="WP_184669082.1">
    <property type="nucleotide sequence ID" value="NZ_BAABAI010000044.1"/>
</dbReference>